<proteinExistence type="predicted"/>
<organism evidence="2">
    <name type="scientific">Nematocida ausubeli (strain ATCC PRA-371 / ERTm2)</name>
    <name type="common">Nematode killer fungus</name>
    <dbReference type="NCBI Taxonomy" id="1913371"/>
    <lineage>
        <taxon>Eukaryota</taxon>
        <taxon>Fungi</taxon>
        <taxon>Fungi incertae sedis</taxon>
        <taxon>Microsporidia</taxon>
        <taxon>Nematocida</taxon>
    </lineage>
</organism>
<dbReference type="AlphaFoldDB" id="H8ZAY9"/>
<keyword evidence="1" id="KW-0812">Transmembrane</keyword>
<keyword evidence="1" id="KW-1133">Transmembrane helix</keyword>
<accession>H8ZAY9</accession>
<reference evidence="2" key="1">
    <citation type="submission" date="2011-03" db="EMBL/GenBank/DDBJ databases">
        <title>The Genome Sequence of Nematocida sp1 strain ERTm2.</title>
        <authorList>
            <consortium name="The Broad Institute Genome Sequencing Platform"/>
            <consortium name="The Broad Institute Genome Sequencing Center for Infectious Disease"/>
            <person name="Cuomo C."/>
            <person name="Troemel E."/>
            <person name="Young S.K."/>
            <person name="Zeng Q."/>
            <person name="Gargeya S."/>
            <person name="Fitzgerald M."/>
            <person name="Haas B."/>
            <person name="Abouelleil A."/>
            <person name="Alvarado L."/>
            <person name="Arachchi H.M."/>
            <person name="Berlin A."/>
            <person name="Brown A."/>
            <person name="Chapman S.B."/>
            <person name="Chen Z."/>
            <person name="Dunbar C."/>
            <person name="Freedman E."/>
            <person name="Gearin G."/>
            <person name="Gellesch M."/>
            <person name="Goldberg J."/>
            <person name="Griggs A."/>
            <person name="Gujja S."/>
            <person name="Heilman E.R."/>
            <person name="Heiman D."/>
            <person name="Howarth C."/>
            <person name="Larson L."/>
            <person name="Lui A."/>
            <person name="MacDonald P.J.P."/>
            <person name="Mehta T."/>
            <person name="Montmayeur A."/>
            <person name="Murphy C."/>
            <person name="Neiman D."/>
            <person name="Pearson M."/>
            <person name="Priest M."/>
            <person name="Roberts A."/>
            <person name="Saif S."/>
            <person name="Shea T."/>
            <person name="Shenoy N."/>
            <person name="Sisk P."/>
            <person name="Stolte C."/>
            <person name="Sykes S."/>
            <person name="White J."/>
            <person name="Yandava C."/>
            <person name="Wortman J."/>
            <person name="Nusbaum C."/>
            <person name="Birren B."/>
        </authorList>
    </citation>
    <scope>NUCLEOTIDE SEQUENCE</scope>
    <source>
        <strain evidence="2">ERTm2</strain>
    </source>
</reference>
<evidence type="ECO:0000256" key="1">
    <source>
        <dbReference type="SAM" id="Phobius"/>
    </source>
</evidence>
<dbReference type="HOGENOM" id="CLU_2334121_0_0_1"/>
<name>H8ZAY9_NEMA1</name>
<feature type="transmembrane region" description="Helical" evidence="1">
    <location>
        <begin position="64"/>
        <end position="95"/>
    </location>
</feature>
<protein>
    <submittedName>
        <fullName evidence="2">Uncharacterized protein</fullName>
    </submittedName>
</protein>
<dbReference type="EMBL" id="JH604634">
    <property type="protein sequence ID" value="EHY66042.1"/>
    <property type="molecule type" value="Genomic_DNA"/>
</dbReference>
<keyword evidence="1" id="KW-0472">Membrane</keyword>
<dbReference type="Proteomes" id="UP000005622">
    <property type="component" value="Unassembled WGS sequence"/>
</dbReference>
<sequence length="116" mass="13380">MIIVIYLVYKYRSNIEGIMPRYITGSYISTFSANEPQGSRLFGEGGYYNEDETSSRMYKMKRCLWKVCTSNIMCVLGYIAGIILMIVLIGVFFYLNRIKTPNTVINRLSEKLDFLG</sequence>
<evidence type="ECO:0000313" key="2">
    <source>
        <dbReference type="EMBL" id="EHY66042.1"/>
    </source>
</evidence>
<gene>
    <name evidence="2" type="ORF">NERG_00738</name>
</gene>